<dbReference type="AlphaFoldDB" id="A0A5M8P137"/>
<comment type="caution">
    <text evidence="2">The sequence shown here is derived from an EMBL/GenBank/DDBJ whole genome shotgun (WGS) entry which is preliminary data.</text>
</comment>
<dbReference type="Proteomes" id="UP000324575">
    <property type="component" value="Unassembled WGS sequence"/>
</dbReference>
<protein>
    <submittedName>
        <fullName evidence="2">Uncharacterized protein</fullName>
    </submittedName>
</protein>
<evidence type="ECO:0000313" key="3">
    <source>
        <dbReference type="Proteomes" id="UP000324575"/>
    </source>
</evidence>
<gene>
    <name evidence="2" type="ORF">EZS26_001709</name>
</gene>
<sequence length="51" mass="6080">MFVQQKYNYFFDKKINRTIFYALAGINVLNVLFLLTLKNYSIFALKINVDI</sequence>
<keyword evidence="1" id="KW-0472">Membrane</keyword>
<accession>A0A5M8P137</accession>
<keyword evidence="1" id="KW-1133">Transmembrane helix</keyword>
<dbReference type="EMBL" id="SNRX01000010">
    <property type="protein sequence ID" value="KAA6302108.1"/>
    <property type="molecule type" value="Genomic_DNA"/>
</dbReference>
<evidence type="ECO:0000313" key="2">
    <source>
        <dbReference type="EMBL" id="KAA6302108.1"/>
    </source>
</evidence>
<keyword evidence="1" id="KW-0812">Transmembrane</keyword>
<proteinExistence type="predicted"/>
<evidence type="ECO:0000256" key="1">
    <source>
        <dbReference type="SAM" id="Phobius"/>
    </source>
</evidence>
<name>A0A5M8P137_9BACT</name>
<feature type="transmembrane region" description="Helical" evidence="1">
    <location>
        <begin position="19"/>
        <end position="37"/>
    </location>
</feature>
<reference evidence="2 3" key="1">
    <citation type="submission" date="2019-03" db="EMBL/GenBank/DDBJ databases">
        <title>Single cell metagenomics reveals metabolic interactions within the superorganism composed of flagellate Streblomastix strix and complex community of Bacteroidetes bacteria on its surface.</title>
        <authorList>
            <person name="Treitli S.C."/>
            <person name="Kolisko M."/>
            <person name="Husnik F."/>
            <person name="Keeling P."/>
            <person name="Hampl V."/>
        </authorList>
    </citation>
    <scope>NUCLEOTIDE SEQUENCE [LARGE SCALE GENOMIC DNA]</scope>
    <source>
        <strain evidence="2">St1</strain>
    </source>
</reference>
<organism evidence="2 3">
    <name type="scientific">Candidatus Ordinivivax streblomastigis</name>
    <dbReference type="NCBI Taxonomy" id="2540710"/>
    <lineage>
        <taxon>Bacteria</taxon>
        <taxon>Pseudomonadati</taxon>
        <taxon>Bacteroidota</taxon>
        <taxon>Bacteroidia</taxon>
        <taxon>Bacteroidales</taxon>
        <taxon>Candidatus Ordinivivax</taxon>
    </lineage>
</organism>